<keyword evidence="11 15" id="KW-0067">ATP-binding</keyword>
<evidence type="ECO:0000256" key="10">
    <source>
        <dbReference type="ARBA" id="ARBA00022833"/>
    </source>
</evidence>
<dbReference type="InterPro" id="IPR000642">
    <property type="entry name" value="Peptidase_M41"/>
</dbReference>
<dbReference type="InterPro" id="IPR041569">
    <property type="entry name" value="AAA_lid_3"/>
</dbReference>
<reference evidence="18" key="1">
    <citation type="submission" date="2021-11" db="EMBL/GenBank/DDBJ databases">
        <authorList>
            <person name="Qingchun L."/>
            <person name="Dong Z."/>
            <person name="Zongwei Q."/>
            <person name="Jia Z."/>
            <person name="Duotao L."/>
        </authorList>
    </citation>
    <scope>NUCLEOTIDE SEQUENCE</scope>
    <source>
        <strain evidence="18">WLY-B-L2</strain>
    </source>
</reference>
<evidence type="ECO:0000256" key="4">
    <source>
        <dbReference type="ARBA" id="ARBA00022475"/>
    </source>
</evidence>
<evidence type="ECO:0000256" key="3">
    <source>
        <dbReference type="ARBA" id="ARBA00010044"/>
    </source>
</evidence>
<dbReference type="SMART" id="SM00382">
    <property type="entry name" value="AAA"/>
    <property type="match status" value="1"/>
</dbReference>
<evidence type="ECO:0000256" key="9">
    <source>
        <dbReference type="ARBA" id="ARBA00022801"/>
    </source>
</evidence>
<keyword evidence="10" id="KW-0862">Zinc</keyword>
<proteinExistence type="inferred from homology"/>
<dbReference type="EMBL" id="JAJJPB010000001">
    <property type="protein sequence ID" value="MCC9293317.1"/>
    <property type="molecule type" value="Genomic_DNA"/>
</dbReference>
<evidence type="ECO:0000256" key="13">
    <source>
        <dbReference type="ARBA" id="ARBA00023049"/>
    </source>
</evidence>
<comment type="similarity">
    <text evidence="15">Belongs to the AAA ATPase family.</text>
</comment>
<sequence length="585" mass="65220">MKKIKNKLVLIPILIFVLSVGLLVFMNYNNNSINYKSYTSFEKDLSAKNISTIYLTDSPKIRVQLKNGTIYDTDNPRTPSTKETFLKNGINVLENYPVNSRQVYPIALMAVSIISIIILSLKPSAKASKKAFSLDSLDATAVEDSNYNFNNVAGNDEAKESVKDIVDFLKNPEKYTSYGARMPKGIMLYGQPGTGKTLLAKAVAGEANVPFYAVSGSDFIQVYVGVGASRIRQLFKKARNNNQGKAVIFIDEIDAIGKKRSASNSSGGSDERDQTLNALLTEMSGFNEKEGIVVIAATNRLDMLDPALLRPGRFDRHIEITLPDISSREKIINLHLKNKPIGDIDIHEWAQKTSYFSGAKIENLINEAAIIACKENSATIENDHMDKAFSIVLAGYEKKNRDYIRDVDRKITAYHEVGHALVSSRILPNEKISKITIIPSTKGAGGYTLSIPEDKLYENKDYLKKRIMVLLGGRAAEEVVFGSNYVTTGARNDLQRSTNIAFNMITQYGMGKTLGLLNMQELYDLNINQDKIIQECKSLIDSIYGEVKNIIIENRHCLKKITDLLLKKETLFSKDLSELKSTAYR</sequence>
<dbReference type="Pfam" id="PF06480">
    <property type="entry name" value="FtsH_ext"/>
    <property type="match status" value="1"/>
</dbReference>
<keyword evidence="19" id="KW-1185">Reference proteome</keyword>
<keyword evidence="13" id="KW-0482">Metalloprotease</keyword>
<feature type="domain" description="AAA+ ATPase" evidence="17">
    <location>
        <begin position="182"/>
        <end position="324"/>
    </location>
</feature>
<dbReference type="Pfam" id="PF17862">
    <property type="entry name" value="AAA_lid_3"/>
    <property type="match status" value="1"/>
</dbReference>
<keyword evidence="8 15" id="KW-0547">Nucleotide-binding</keyword>
<dbReference type="InterPro" id="IPR027417">
    <property type="entry name" value="P-loop_NTPase"/>
</dbReference>
<dbReference type="PANTHER" id="PTHR23076">
    <property type="entry name" value="METALLOPROTEASE M41 FTSH"/>
    <property type="match status" value="1"/>
</dbReference>
<dbReference type="Proteomes" id="UP001165422">
    <property type="component" value="Unassembled WGS sequence"/>
</dbReference>
<dbReference type="InterPro" id="IPR003593">
    <property type="entry name" value="AAA+_ATPase"/>
</dbReference>
<keyword evidence="12 16" id="KW-1133">Transmembrane helix</keyword>
<dbReference type="RefSeq" id="WP_150358948.1">
    <property type="nucleotide sequence ID" value="NZ_JAJJPB010000001.1"/>
</dbReference>
<dbReference type="CDD" id="cd19501">
    <property type="entry name" value="RecA-like_FtsH"/>
    <property type="match status" value="1"/>
</dbReference>
<dbReference type="Pfam" id="PF01434">
    <property type="entry name" value="Peptidase_M41"/>
    <property type="match status" value="1"/>
</dbReference>
<keyword evidence="9" id="KW-0378">Hydrolase</keyword>
<keyword evidence="7" id="KW-0479">Metal-binding</keyword>
<evidence type="ECO:0000256" key="6">
    <source>
        <dbReference type="ARBA" id="ARBA00022692"/>
    </source>
</evidence>
<comment type="similarity">
    <text evidence="3">In the C-terminal section; belongs to the peptidase M41 family.</text>
</comment>
<evidence type="ECO:0000256" key="14">
    <source>
        <dbReference type="ARBA" id="ARBA00023136"/>
    </source>
</evidence>
<dbReference type="InterPro" id="IPR003959">
    <property type="entry name" value="ATPase_AAA_core"/>
</dbReference>
<comment type="cofactor">
    <cofactor evidence="1">
        <name>Zn(2+)</name>
        <dbReference type="ChEBI" id="CHEBI:29105"/>
    </cofactor>
</comment>
<organism evidence="18 19">
    <name type="scientific">Clostridium aromativorans</name>
    <dbReference type="NCBI Taxonomy" id="2836848"/>
    <lineage>
        <taxon>Bacteria</taxon>
        <taxon>Bacillati</taxon>
        <taxon>Bacillota</taxon>
        <taxon>Clostridia</taxon>
        <taxon>Eubacteriales</taxon>
        <taxon>Clostridiaceae</taxon>
        <taxon>Clostridium</taxon>
    </lineage>
</organism>
<name>A0ABS8N0J2_9CLOT</name>
<dbReference type="Gene3D" id="1.10.8.60">
    <property type="match status" value="1"/>
</dbReference>
<evidence type="ECO:0000256" key="1">
    <source>
        <dbReference type="ARBA" id="ARBA00001947"/>
    </source>
</evidence>
<comment type="subcellular location">
    <subcellularLocation>
        <location evidence="2">Membrane</location>
    </subcellularLocation>
</comment>
<accession>A0ABS8N0J2</accession>
<evidence type="ECO:0000256" key="7">
    <source>
        <dbReference type="ARBA" id="ARBA00022723"/>
    </source>
</evidence>
<dbReference type="SUPFAM" id="SSF52540">
    <property type="entry name" value="P-loop containing nucleoside triphosphate hydrolases"/>
    <property type="match status" value="1"/>
</dbReference>
<gene>
    <name evidence="18" type="ORF">LN736_00315</name>
</gene>
<dbReference type="Gene3D" id="1.20.58.760">
    <property type="entry name" value="Peptidase M41"/>
    <property type="match status" value="1"/>
</dbReference>
<dbReference type="Pfam" id="PF00004">
    <property type="entry name" value="AAA"/>
    <property type="match status" value="1"/>
</dbReference>
<keyword evidence="6 16" id="KW-0812">Transmembrane</keyword>
<keyword evidence="5" id="KW-0645">Protease</keyword>
<evidence type="ECO:0000256" key="16">
    <source>
        <dbReference type="SAM" id="Phobius"/>
    </source>
</evidence>
<keyword evidence="14 16" id="KW-0472">Membrane</keyword>
<dbReference type="PROSITE" id="PS00674">
    <property type="entry name" value="AAA"/>
    <property type="match status" value="1"/>
</dbReference>
<dbReference type="InterPro" id="IPR037219">
    <property type="entry name" value="Peptidase_M41-like"/>
</dbReference>
<comment type="caution">
    <text evidence="18">The sequence shown here is derived from an EMBL/GenBank/DDBJ whole genome shotgun (WGS) entry which is preliminary data.</text>
</comment>
<evidence type="ECO:0000256" key="11">
    <source>
        <dbReference type="ARBA" id="ARBA00022840"/>
    </source>
</evidence>
<protein>
    <submittedName>
        <fullName evidence="18">ATP-dependent metallopeptidase FtsH/Yme1/Tma family protein</fullName>
    </submittedName>
</protein>
<dbReference type="InterPro" id="IPR003960">
    <property type="entry name" value="ATPase_AAA_CS"/>
</dbReference>
<dbReference type="InterPro" id="IPR011546">
    <property type="entry name" value="Pept_M41_FtsH_extracell"/>
</dbReference>
<evidence type="ECO:0000256" key="2">
    <source>
        <dbReference type="ARBA" id="ARBA00004370"/>
    </source>
</evidence>
<dbReference type="SUPFAM" id="SSF140990">
    <property type="entry name" value="FtsH protease domain-like"/>
    <property type="match status" value="1"/>
</dbReference>
<dbReference type="Gene3D" id="3.40.50.300">
    <property type="entry name" value="P-loop containing nucleotide triphosphate hydrolases"/>
    <property type="match status" value="1"/>
</dbReference>
<keyword evidence="4" id="KW-1003">Cell membrane</keyword>
<evidence type="ECO:0000259" key="17">
    <source>
        <dbReference type="SMART" id="SM00382"/>
    </source>
</evidence>
<evidence type="ECO:0000313" key="18">
    <source>
        <dbReference type="EMBL" id="MCC9293317.1"/>
    </source>
</evidence>
<evidence type="ECO:0000256" key="12">
    <source>
        <dbReference type="ARBA" id="ARBA00022989"/>
    </source>
</evidence>
<feature type="transmembrane region" description="Helical" evidence="16">
    <location>
        <begin position="7"/>
        <end position="28"/>
    </location>
</feature>
<evidence type="ECO:0000313" key="19">
    <source>
        <dbReference type="Proteomes" id="UP001165422"/>
    </source>
</evidence>
<evidence type="ECO:0000256" key="5">
    <source>
        <dbReference type="ARBA" id="ARBA00022670"/>
    </source>
</evidence>
<dbReference type="PANTHER" id="PTHR23076:SF97">
    <property type="entry name" value="ATP-DEPENDENT ZINC METALLOPROTEASE YME1L1"/>
    <property type="match status" value="1"/>
</dbReference>
<evidence type="ECO:0000256" key="15">
    <source>
        <dbReference type="RuleBase" id="RU003651"/>
    </source>
</evidence>
<evidence type="ECO:0000256" key="8">
    <source>
        <dbReference type="ARBA" id="ARBA00022741"/>
    </source>
</evidence>